<evidence type="ECO:0000313" key="2">
    <source>
        <dbReference type="Proteomes" id="UP000038045"/>
    </source>
</evidence>
<dbReference type="WBParaSite" id="PTRK_0000578400.1">
    <property type="protein sequence ID" value="PTRK_0000578400.1"/>
    <property type="gene ID" value="PTRK_0000578400"/>
</dbReference>
<feature type="region of interest" description="Disordered" evidence="1">
    <location>
        <begin position="53"/>
        <end position="237"/>
    </location>
</feature>
<dbReference type="AlphaFoldDB" id="A0A0N4ZDX9"/>
<evidence type="ECO:0000256" key="1">
    <source>
        <dbReference type="SAM" id="MobiDB-lite"/>
    </source>
</evidence>
<name>A0A0N4ZDX9_PARTI</name>
<reference evidence="3" key="1">
    <citation type="submission" date="2017-02" db="UniProtKB">
        <authorList>
            <consortium name="WormBaseParasite"/>
        </authorList>
    </citation>
    <scope>IDENTIFICATION</scope>
</reference>
<accession>A0A0N4ZDX9</accession>
<feature type="region of interest" description="Disordered" evidence="1">
    <location>
        <begin position="277"/>
        <end position="379"/>
    </location>
</feature>
<sequence>MLKVIAALPDDAAGAPRALMVGTEAPGPTGDDRTFWVTDSAWPDARIVEALSQAERHRRRRQADQAVLQRKRAGRGREGARGLRRRRLFDPPLSRRPGRPSARGGGRGARAGAGAADLRQWVGRGLRPAEPDLSGGRGQHRHQPVRLRRLPDFGPRLSGPGQAGGRAGAARRPGLSVEPGQSDRQLRHGRGNPPPARRPAAARHPGDRRSLRRVRDRAGLGERLRSGAHGAQHRRHPHLLQAARAGRSAGGLWLCAAGGGAGHRPHPSAVQRLPVRHRGGHRRPGRRSAPESLARSGGRVAAAPDPGDQGLRLRGLSGFGQLHPDPLPRCETPGFGGAGLSAGQGDHRARRRQLWPARLPASDNRDRGSEPRLPGRPQR</sequence>
<keyword evidence="2" id="KW-1185">Reference proteome</keyword>
<feature type="compositionally biased region" description="Basic residues" evidence="1">
    <location>
        <begin position="138"/>
        <end position="148"/>
    </location>
</feature>
<protein>
    <submittedName>
        <fullName evidence="3">Transposase</fullName>
    </submittedName>
</protein>
<evidence type="ECO:0000313" key="3">
    <source>
        <dbReference type="WBParaSite" id="PTRK_0000578400.1"/>
    </source>
</evidence>
<feature type="compositionally biased region" description="Basic and acidic residues" evidence="1">
    <location>
        <begin position="216"/>
        <end position="225"/>
    </location>
</feature>
<proteinExistence type="predicted"/>
<dbReference type="Proteomes" id="UP000038045">
    <property type="component" value="Unplaced"/>
</dbReference>
<organism evidence="2 3">
    <name type="scientific">Parastrongyloides trichosuri</name>
    <name type="common">Possum-specific nematode worm</name>
    <dbReference type="NCBI Taxonomy" id="131310"/>
    <lineage>
        <taxon>Eukaryota</taxon>
        <taxon>Metazoa</taxon>
        <taxon>Ecdysozoa</taxon>
        <taxon>Nematoda</taxon>
        <taxon>Chromadorea</taxon>
        <taxon>Rhabditida</taxon>
        <taxon>Tylenchina</taxon>
        <taxon>Panagrolaimomorpha</taxon>
        <taxon>Strongyloidoidea</taxon>
        <taxon>Strongyloididae</taxon>
        <taxon>Parastrongyloides</taxon>
    </lineage>
</organism>
<feature type="compositionally biased region" description="Basic residues" evidence="1">
    <location>
        <begin position="277"/>
        <end position="286"/>
    </location>
</feature>